<organism evidence="1 2">
    <name type="scientific">Elysia crispata</name>
    <name type="common">lettuce slug</name>
    <dbReference type="NCBI Taxonomy" id="231223"/>
    <lineage>
        <taxon>Eukaryota</taxon>
        <taxon>Metazoa</taxon>
        <taxon>Spiralia</taxon>
        <taxon>Lophotrochozoa</taxon>
        <taxon>Mollusca</taxon>
        <taxon>Gastropoda</taxon>
        <taxon>Heterobranchia</taxon>
        <taxon>Euthyneura</taxon>
        <taxon>Panpulmonata</taxon>
        <taxon>Sacoglossa</taxon>
        <taxon>Placobranchoidea</taxon>
        <taxon>Plakobranchidae</taxon>
        <taxon>Elysia</taxon>
    </lineage>
</organism>
<evidence type="ECO:0000313" key="1">
    <source>
        <dbReference type="EMBL" id="KAK3768145.1"/>
    </source>
</evidence>
<keyword evidence="2" id="KW-1185">Reference proteome</keyword>
<name>A0AAE0ZFB7_9GAST</name>
<dbReference type="Proteomes" id="UP001283361">
    <property type="component" value="Unassembled WGS sequence"/>
</dbReference>
<reference evidence="1" key="1">
    <citation type="journal article" date="2023" name="G3 (Bethesda)">
        <title>A reference genome for the long-term kleptoplast-retaining sea slug Elysia crispata morphotype clarki.</title>
        <authorList>
            <person name="Eastman K.E."/>
            <person name="Pendleton A.L."/>
            <person name="Shaikh M.A."/>
            <person name="Suttiyut T."/>
            <person name="Ogas R."/>
            <person name="Tomko P."/>
            <person name="Gavelis G."/>
            <person name="Widhalm J.R."/>
            <person name="Wisecaver J.H."/>
        </authorList>
    </citation>
    <scope>NUCLEOTIDE SEQUENCE</scope>
    <source>
        <strain evidence="1">ECLA1</strain>
    </source>
</reference>
<proteinExistence type="predicted"/>
<gene>
    <name evidence="1" type="ORF">RRG08_010815</name>
</gene>
<evidence type="ECO:0000313" key="2">
    <source>
        <dbReference type="Proteomes" id="UP001283361"/>
    </source>
</evidence>
<comment type="caution">
    <text evidence="1">The sequence shown here is derived from an EMBL/GenBank/DDBJ whole genome shotgun (WGS) entry which is preliminary data.</text>
</comment>
<protein>
    <submittedName>
        <fullName evidence="1">Uncharacterized protein</fullName>
    </submittedName>
</protein>
<dbReference type="AlphaFoldDB" id="A0AAE0ZFB7"/>
<dbReference type="EMBL" id="JAWDGP010004066">
    <property type="protein sequence ID" value="KAK3768145.1"/>
    <property type="molecule type" value="Genomic_DNA"/>
</dbReference>
<accession>A0AAE0ZFB7</accession>
<sequence>MKEFLGTVSRLVTQWVGRRVDMQEVQDSIFTPKPGGGGRVSSNQDSIPGLEAWRIRSLAHKSGFGGRVPSNQYSMPDLENWIWGSGIIQPGFGPWFENLECWSYKIPQVTQGPKTNLRAVVISHIINENALQSLLMPEVRAVPATQGGPDKTSLIPSTARSFNHSVALNLNLGFPRLGNSLLSVCPGLLRSSAELEILQIMQKFAQRVGHMTVGTARKQLR</sequence>